<dbReference type="SUPFAM" id="SSF51316">
    <property type="entry name" value="Mss4-like"/>
    <property type="match status" value="4"/>
</dbReference>
<dbReference type="OrthoDB" id="3264588at2759"/>
<evidence type="ECO:0000256" key="2">
    <source>
        <dbReference type="ARBA" id="ARBA00022723"/>
    </source>
</evidence>
<reference evidence="5" key="1">
    <citation type="submission" date="2020-05" db="EMBL/GenBank/DDBJ databases">
        <title>Mycena genomes resolve the evolution of fungal bioluminescence.</title>
        <authorList>
            <person name="Tsai I.J."/>
        </authorList>
    </citation>
    <scope>NUCLEOTIDE SEQUENCE</scope>
    <source>
        <strain evidence="5">171206Taipei</strain>
    </source>
</reference>
<accession>A0A8H6W7N4</accession>
<evidence type="ECO:0000259" key="4">
    <source>
        <dbReference type="PROSITE" id="PS51891"/>
    </source>
</evidence>
<dbReference type="GO" id="GO:0046872">
    <property type="term" value="F:metal ion binding"/>
    <property type="evidence" value="ECO:0007669"/>
    <property type="project" value="UniProtKB-KW"/>
</dbReference>
<keyword evidence="6" id="KW-1185">Reference proteome</keyword>
<sequence length="528" mass="58277">MTDAPELVQYTGNCHCGSFIFRFRTPQIKEANTCDCSICSKNGYIWVPLTEDRFEVVHGSEETSLSSYEFAKKAITHKFCKTCGTSVMARTKDPKVAQTVSVLVNIRAVQRGINFDALKPGKVFKGSELGEPYKVPELVKPDFDPIPAGIKVYHGNCHCGAAAFALLSVRDLNQATECDCSICWRDGALWTYPEREALTFRGLSDAITEYGFSSKAVMHGFCKTCGVSMYERFVGSDTIAPNVRTMGADIDLNLVEYKANCHCGAFKFSFRAPKITKGSECDCSICSKNGYIWLRPSEGTFNVDKGDENTTLTSYVFGTKKLVHKFCPTCGTSVFARFSSEADNGPGAMMINLRAVQDLDIWSLQTSDSFKGSELGDAYQPPSHVAPIGLPTEDRTLYHGNCHCGSVAFVLANPAKVTTALKCNCSICGRDGVLWIYPQTSDIAFRGVPEFMSEYSFGPRNDVYHGFCKVCGVAIYERFVGIRDDGKDKALTRALNIRTFASGELDWDKLEFELFDGRAFPPLYEVPA</sequence>
<dbReference type="Gene3D" id="2.170.150.70">
    <property type="match status" value="4"/>
</dbReference>
<dbReference type="AlphaFoldDB" id="A0A8H6W7N4"/>
<protein>
    <recommendedName>
        <fullName evidence="4">CENP-V/GFA domain-containing protein</fullName>
    </recommendedName>
</protein>
<evidence type="ECO:0000313" key="5">
    <source>
        <dbReference type="EMBL" id="KAF7302274.1"/>
    </source>
</evidence>
<proteinExistence type="inferred from homology"/>
<dbReference type="InterPro" id="IPR006913">
    <property type="entry name" value="CENP-V/GFA"/>
</dbReference>
<dbReference type="InterPro" id="IPR011057">
    <property type="entry name" value="Mss4-like_sf"/>
</dbReference>
<evidence type="ECO:0000313" key="6">
    <source>
        <dbReference type="Proteomes" id="UP000636479"/>
    </source>
</evidence>
<dbReference type="InterPro" id="IPR052355">
    <property type="entry name" value="CENP-V-like"/>
</dbReference>
<keyword evidence="3" id="KW-0862">Zinc</keyword>
<organism evidence="5 6">
    <name type="scientific">Mycena indigotica</name>
    <dbReference type="NCBI Taxonomy" id="2126181"/>
    <lineage>
        <taxon>Eukaryota</taxon>
        <taxon>Fungi</taxon>
        <taxon>Dikarya</taxon>
        <taxon>Basidiomycota</taxon>
        <taxon>Agaricomycotina</taxon>
        <taxon>Agaricomycetes</taxon>
        <taxon>Agaricomycetidae</taxon>
        <taxon>Agaricales</taxon>
        <taxon>Marasmiineae</taxon>
        <taxon>Mycenaceae</taxon>
        <taxon>Mycena</taxon>
    </lineage>
</organism>
<evidence type="ECO:0000256" key="1">
    <source>
        <dbReference type="ARBA" id="ARBA00005495"/>
    </source>
</evidence>
<dbReference type="GO" id="GO:0016846">
    <property type="term" value="F:carbon-sulfur lyase activity"/>
    <property type="evidence" value="ECO:0007669"/>
    <property type="project" value="InterPro"/>
</dbReference>
<feature type="domain" description="CENP-V/GFA" evidence="4">
    <location>
        <begin position="10"/>
        <end position="116"/>
    </location>
</feature>
<dbReference type="RefSeq" id="XP_037220274.1">
    <property type="nucleotide sequence ID" value="XM_037364630.1"/>
</dbReference>
<dbReference type="PANTHER" id="PTHR28620">
    <property type="entry name" value="CENTROMERE PROTEIN V"/>
    <property type="match status" value="1"/>
</dbReference>
<name>A0A8H6W7N4_9AGAR</name>
<evidence type="ECO:0000256" key="3">
    <source>
        <dbReference type="ARBA" id="ARBA00022833"/>
    </source>
</evidence>
<dbReference type="Proteomes" id="UP000636479">
    <property type="component" value="Unassembled WGS sequence"/>
</dbReference>
<feature type="domain" description="CENP-V/GFA" evidence="4">
    <location>
        <begin position="153"/>
        <end position="258"/>
    </location>
</feature>
<dbReference type="PANTHER" id="PTHR28620:SF1">
    <property type="entry name" value="CENP-V_GFA DOMAIN-CONTAINING PROTEIN"/>
    <property type="match status" value="1"/>
</dbReference>
<gene>
    <name evidence="5" type="ORF">MIND_00794600</name>
</gene>
<comment type="similarity">
    <text evidence="1">Belongs to the Gfa family.</text>
</comment>
<dbReference type="EMBL" id="JACAZF010000006">
    <property type="protein sequence ID" value="KAF7302274.1"/>
    <property type="molecule type" value="Genomic_DNA"/>
</dbReference>
<feature type="domain" description="CENP-V/GFA" evidence="4">
    <location>
        <begin position="398"/>
        <end position="508"/>
    </location>
</feature>
<feature type="domain" description="CENP-V/GFA" evidence="4">
    <location>
        <begin position="257"/>
        <end position="363"/>
    </location>
</feature>
<dbReference type="Pfam" id="PF04828">
    <property type="entry name" value="GFA"/>
    <property type="match status" value="4"/>
</dbReference>
<keyword evidence="2" id="KW-0479">Metal-binding</keyword>
<dbReference type="GeneID" id="59347146"/>
<dbReference type="PROSITE" id="PS51891">
    <property type="entry name" value="CENP_V_GFA"/>
    <property type="match status" value="4"/>
</dbReference>
<comment type="caution">
    <text evidence="5">The sequence shown here is derived from an EMBL/GenBank/DDBJ whole genome shotgun (WGS) entry which is preliminary data.</text>
</comment>